<reference evidence="1" key="1">
    <citation type="journal article" date="2022" name="bioRxiv">
        <title>Population genetic analysis of Ophidiomyces ophidiicola, the causative agent of snake fungal disease, indicates recent introductions to the USA.</title>
        <authorList>
            <person name="Ladner J.T."/>
            <person name="Palmer J.M."/>
            <person name="Ettinger C.L."/>
            <person name="Stajich J.E."/>
            <person name="Farrell T.M."/>
            <person name="Glorioso B.M."/>
            <person name="Lawson B."/>
            <person name="Price S.J."/>
            <person name="Stengle A.G."/>
            <person name="Grear D.A."/>
            <person name="Lorch J.M."/>
        </authorList>
    </citation>
    <scope>NUCLEOTIDE SEQUENCE</scope>
    <source>
        <strain evidence="1">NWHC 24266-5</strain>
    </source>
</reference>
<gene>
    <name evidence="1" type="ORF">LOY88_004800</name>
</gene>
<name>A0ACB8UUJ4_9EURO</name>
<protein>
    <submittedName>
        <fullName evidence="1">Uncharacterized protein</fullName>
    </submittedName>
</protein>
<accession>A0ACB8UUJ4</accession>
<dbReference type="EMBL" id="JALBCA010000077">
    <property type="protein sequence ID" value="KAI2384197.1"/>
    <property type="molecule type" value="Genomic_DNA"/>
</dbReference>
<proteinExistence type="predicted"/>
<comment type="caution">
    <text evidence="1">The sequence shown here is derived from an EMBL/GenBank/DDBJ whole genome shotgun (WGS) entry which is preliminary data.</text>
</comment>
<sequence>MKFPTVSYLVLLATSVIAHEIGEHDDHSNLQFHDILERSTVPTAPHRRNTIEFPPPQYPEVGLCKQTAADGAKLAVQFHPGKIREIGCYRNCTCPGTSDHCCGLAVDLMCTTGLNVRDRDDYGRAIGEWAVKYRFALNLKYVIWGRKIWNPTLDPPSGWEGWRLMEDRGSDTQNHWDHVHISFNEARPVF</sequence>
<organism evidence="1">
    <name type="scientific">Ophidiomyces ophidiicola</name>
    <dbReference type="NCBI Taxonomy" id="1387563"/>
    <lineage>
        <taxon>Eukaryota</taxon>
        <taxon>Fungi</taxon>
        <taxon>Dikarya</taxon>
        <taxon>Ascomycota</taxon>
        <taxon>Pezizomycotina</taxon>
        <taxon>Eurotiomycetes</taxon>
        <taxon>Eurotiomycetidae</taxon>
        <taxon>Onygenales</taxon>
        <taxon>Onygenaceae</taxon>
        <taxon>Ophidiomyces</taxon>
    </lineage>
</organism>
<evidence type="ECO:0000313" key="1">
    <source>
        <dbReference type="EMBL" id="KAI2384197.1"/>
    </source>
</evidence>